<evidence type="ECO:0000313" key="2">
    <source>
        <dbReference type="EMBL" id="MDT3317188.1"/>
    </source>
</evidence>
<sequence length="350" mass="36119">MSDMRPAVVVRWATGVLAVLILVAIGVVAAVTDDPDRVVLVGTLDSWQLSVLLVLIGCGDLAVFAFSIRVSHPLARAGVIFARLAATVAVVVAGAVAMLATLETSHVSPIIDDEGCDTGYVVRETESYGGGAGAVYLVDGVIATAQGSTPTGPAATPFHDGAYTASIVDHVLRVSYASVAGGSIDESYRLTLTPREDVYGPCGLSRPAYVPSPVAPTPTPKPPVSLSDAENVLADMYRQTQNVVPGATDADGDPWAPVTPTRTACDADSMQSTVSAEFATSDNAAALARILATWDAAGFDADRAIQSDIRFDPDSGVALRISDRSTIDGLIHLSITTPCLPAPDAGETAE</sequence>
<gene>
    <name evidence="2" type="ORF">Q9S71_10190</name>
</gene>
<protein>
    <submittedName>
        <fullName evidence="2">Uncharacterized protein</fullName>
    </submittedName>
</protein>
<evidence type="ECO:0000256" key="1">
    <source>
        <dbReference type="SAM" id="Phobius"/>
    </source>
</evidence>
<evidence type="ECO:0000313" key="3">
    <source>
        <dbReference type="Proteomes" id="UP001251849"/>
    </source>
</evidence>
<keyword evidence="1" id="KW-0472">Membrane</keyword>
<keyword evidence="3" id="KW-1185">Reference proteome</keyword>
<dbReference type="EMBL" id="JAUZVV010000002">
    <property type="protein sequence ID" value="MDT3317188.1"/>
    <property type="molecule type" value="Genomic_DNA"/>
</dbReference>
<keyword evidence="1" id="KW-1133">Transmembrane helix</keyword>
<proteinExistence type="predicted"/>
<accession>A0ABU3GBL0</accession>
<dbReference type="RefSeq" id="WP_311862196.1">
    <property type="nucleotide sequence ID" value="NZ_JAUZVV010000002.1"/>
</dbReference>
<reference evidence="2 3" key="1">
    <citation type="submission" date="2023-08" db="EMBL/GenBank/DDBJ databases">
        <title>Microbacterium aquilitoris sp. nov. and Microbacterium gwkjibeachense sp. nov., isolated from beach.</title>
        <authorList>
            <person name="Lee S.D."/>
            <person name="Yang H."/>
            <person name="Kim I."/>
        </authorList>
    </citation>
    <scope>NUCLEOTIDE SEQUENCE [LARGE SCALE GENOMIC DNA]</scope>
    <source>
        <strain evidence="2 3">KSW4-11</strain>
    </source>
</reference>
<feature type="transmembrane region" description="Helical" evidence="1">
    <location>
        <begin position="47"/>
        <end position="68"/>
    </location>
</feature>
<comment type="caution">
    <text evidence="2">The sequence shown here is derived from an EMBL/GenBank/DDBJ whole genome shotgun (WGS) entry which is preliminary data.</text>
</comment>
<dbReference type="Proteomes" id="UP001251849">
    <property type="component" value="Unassembled WGS sequence"/>
</dbReference>
<organism evidence="2 3">
    <name type="scientific">Microbacterium gawkjiense</name>
    <dbReference type="NCBI Taxonomy" id="3067309"/>
    <lineage>
        <taxon>Bacteria</taxon>
        <taxon>Bacillati</taxon>
        <taxon>Actinomycetota</taxon>
        <taxon>Actinomycetes</taxon>
        <taxon>Micrococcales</taxon>
        <taxon>Microbacteriaceae</taxon>
        <taxon>Microbacterium</taxon>
    </lineage>
</organism>
<name>A0ABU3GBL0_9MICO</name>
<keyword evidence="1" id="KW-0812">Transmembrane</keyword>
<feature type="transmembrane region" description="Helical" evidence="1">
    <location>
        <begin position="12"/>
        <end position="32"/>
    </location>
</feature>
<feature type="transmembrane region" description="Helical" evidence="1">
    <location>
        <begin position="80"/>
        <end position="102"/>
    </location>
</feature>